<dbReference type="Gene3D" id="3.30.810.10">
    <property type="entry name" value="2-Layer Sandwich"/>
    <property type="match status" value="1"/>
</dbReference>
<dbReference type="PANTHER" id="PTHR45748">
    <property type="entry name" value="1-PHOSPHATIDYLINOSITOL 3-PHOSPHATE 5-KINASE-RELATED"/>
    <property type="match status" value="1"/>
</dbReference>
<comment type="caution">
    <text evidence="5">The sequence shown here is derived from an EMBL/GenBank/DDBJ whole genome shotgun (WGS) entry which is preliminary data.</text>
</comment>
<feature type="domain" description="PIPK" evidence="4">
    <location>
        <begin position="543"/>
        <end position="861"/>
    </location>
</feature>
<keyword evidence="1 2" id="KW-0418">Kinase</keyword>
<dbReference type="Gene3D" id="3.30.800.10">
    <property type="entry name" value="Phosphatidylinositol Phosphate Kinase II Beta"/>
    <property type="match status" value="1"/>
</dbReference>
<evidence type="ECO:0000313" key="6">
    <source>
        <dbReference type="Proteomes" id="UP000436088"/>
    </source>
</evidence>
<dbReference type="InterPro" id="IPR002498">
    <property type="entry name" value="PInositol-4-P-4/5-kinase_core"/>
</dbReference>
<reference evidence="5" key="1">
    <citation type="submission" date="2019-09" db="EMBL/GenBank/DDBJ databases">
        <title>Draft genome information of white flower Hibiscus syriacus.</title>
        <authorList>
            <person name="Kim Y.-M."/>
        </authorList>
    </citation>
    <scope>NUCLEOTIDE SEQUENCE [LARGE SCALE GENOMIC DNA]</scope>
    <source>
        <strain evidence="5">YM2019G1</strain>
    </source>
</reference>
<proteinExistence type="predicted"/>
<dbReference type="GO" id="GO:0010008">
    <property type="term" value="C:endosome membrane"/>
    <property type="evidence" value="ECO:0007669"/>
    <property type="project" value="TreeGrafter"/>
</dbReference>
<accession>A0A6A2YSH3</accession>
<gene>
    <name evidence="5" type="ORF">F3Y22_tig00111272pilonHSYRG00080</name>
</gene>
<dbReference type="PROSITE" id="PS51455">
    <property type="entry name" value="PIPK"/>
    <property type="match status" value="1"/>
</dbReference>
<dbReference type="SUPFAM" id="SSF56104">
    <property type="entry name" value="SAICAR synthase-like"/>
    <property type="match status" value="1"/>
</dbReference>
<dbReference type="EMBL" id="VEPZ02001288">
    <property type="protein sequence ID" value="KAE8682313.1"/>
    <property type="molecule type" value="Genomic_DNA"/>
</dbReference>
<dbReference type="InterPro" id="IPR027483">
    <property type="entry name" value="PInositol-4-P-4/5-kinase_C_sf"/>
</dbReference>
<name>A0A6A2YSH3_HIBSY</name>
<organism evidence="5 6">
    <name type="scientific">Hibiscus syriacus</name>
    <name type="common">Rose of Sharon</name>
    <dbReference type="NCBI Taxonomy" id="106335"/>
    <lineage>
        <taxon>Eukaryota</taxon>
        <taxon>Viridiplantae</taxon>
        <taxon>Streptophyta</taxon>
        <taxon>Embryophyta</taxon>
        <taxon>Tracheophyta</taxon>
        <taxon>Spermatophyta</taxon>
        <taxon>Magnoliopsida</taxon>
        <taxon>eudicotyledons</taxon>
        <taxon>Gunneridae</taxon>
        <taxon>Pentapetalae</taxon>
        <taxon>rosids</taxon>
        <taxon>malvids</taxon>
        <taxon>Malvales</taxon>
        <taxon>Malvaceae</taxon>
        <taxon>Malvoideae</taxon>
        <taxon>Hibiscus</taxon>
    </lineage>
</organism>
<evidence type="ECO:0000256" key="1">
    <source>
        <dbReference type="ARBA" id="ARBA00022777"/>
    </source>
</evidence>
<keyword evidence="2" id="KW-0808">Transferase</keyword>
<dbReference type="InterPro" id="IPR027484">
    <property type="entry name" value="PInositol-4-P-5-kinase_N"/>
</dbReference>
<keyword evidence="2" id="KW-0547">Nucleotide-binding</keyword>
<feature type="compositionally biased region" description="Basic and acidic residues" evidence="3">
    <location>
        <begin position="458"/>
        <end position="468"/>
    </location>
</feature>
<evidence type="ECO:0000256" key="2">
    <source>
        <dbReference type="PROSITE-ProRule" id="PRU00781"/>
    </source>
</evidence>
<keyword evidence="2" id="KW-0067">ATP-binding</keyword>
<evidence type="ECO:0000259" key="4">
    <source>
        <dbReference type="PROSITE" id="PS51455"/>
    </source>
</evidence>
<feature type="region of interest" description="Disordered" evidence="3">
    <location>
        <begin position="446"/>
        <end position="468"/>
    </location>
</feature>
<keyword evidence="6" id="KW-1185">Reference proteome</keyword>
<evidence type="ECO:0000256" key="3">
    <source>
        <dbReference type="SAM" id="MobiDB-lite"/>
    </source>
</evidence>
<dbReference type="GO" id="GO:0000285">
    <property type="term" value="F:1-phosphatidylinositol-3-phosphate 5-kinase activity"/>
    <property type="evidence" value="ECO:0007669"/>
    <property type="project" value="TreeGrafter"/>
</dbReference>
<dbReference type="Pfam" id="PF01504">
    <property type="entry name" value="PIP5K"/>
    <property type="match status" value="1"/>
</dbReference>
<dbReference type="SMART" id="SM00330">
    <property type="entry name" value="PIPKc"/>
    <property type="match status" value="1"/>
</dbReference>
<sequence>MGYGRFSYLKLMGMSSLAAVVCELEFSFCLPFRCEILLKGSHSEELKKIKCVVQYAVVMAHHLILETSFLIDRKAVFSTIPLTGIADVLPTNQESYTLEICNTSATCLNDSTAETGSNEIDIPISNGFHEEGYHVNDDQIANSGLEDNSALSLDPYNPTIFSGLSSISASLKKVIGNNFPLTSTDPYRSLSTYFGLNEGETEVTEAVPTMKSSEVLEQYDLESRCGHDEEKSLDDGQPQSFPVSSEALLDLNANGDNNEDKMQNKENINTMLDSQSILVLMSSRNVLKGDMCEQSRFSHIVFYKNFDVPLGKFLRDNLLNQLPHIVSMPPQRLEFSRSIRPDWLKEEFENFEGSILNLKGSLKVFSDVEEMLKLEVSEFELSIQNAVANNGSVNLGSLKLSLNRVRWNLLLESFIWYRHLHSLLLPDPTVVVIGANNKAVSEQLKLHTSSDDGEDSDGENKPVDDDKASENTAYMAVPFENNEKPTADCACPTESSKPESIVEPNISVCPNFGDENHQAEDAPMSGNLQVDRTIPISTDLNYNDSIVDSSRSGGSPCSLLSSLRSLSRAPTITSLHWPSTGSSDSDSAYSLSISSEESCFSNFNGLNLLDSLVPPNAHNIEELDYIASLSRCKNWEAKGGKNKSIFAKTLDDRFIIKEINKTEYESFEKFAVHYFKYMKQSFDSGSQTCLAKVLGIYQVIVRQPKTGKELSRHDLMVMENLAFGRNLTRLYYLKGALDGRFSSAAEGSGDFLLGQNFVNDMNSSPLHVSNQAKRLLLRAVWNDTTFLNASFKLLSFQLSINVMDYSLLVGVDIQGQELGSNDPVSSVILEMMHFPTQFPKWYFCIVVVFFVHFPLNQSSFL</sequence>
<dbReference type="PANTHER" id="PTHR45748:SF4">
    <property type="entry name" value="1-PHOSPHATIDYLINOSITOL-3-PHOSPHATE 5-KINASE FAB1D-RELATED"/>
    <property type="match status" value="1"/>
</dbReference>
<protein>
    <submittedName>
        <fullName evidence="5">1-phosphatidylinositol-3-phosphate 5-kinase FAB1D-like isoform X3</fullName>
    </submittedName>
</protein>
<evidence type="ECO:0000313" key="5">
    <source>
        <dbReference type="EMBL" id="KAE8682313.1"/>
    </source>
</evidence>
<dbReference type="GO" id="GO:0046854">
    <property type="term" value="P:phosphatidylinositol phosphate biosynthetic process"/>
    <property type="evidence" value="ECO:0007669"/>
    <property type="project" value="TreeGrafter"/>
</dbReference>
<dbReference type="GO" id="GO:0005524">
    <property type="term" value="F:ATP binding"/>
    <property type="evidence" value="ECO:0007669"/>
    <property type="project" value="UniProtKB-UniRule"/>
</dbReference>
<dbReference type="Proteomes" id="UP000436088">
    <property type="component" value="Unassembled WGS sequence"/>
</dbReference>
<dbReference type="AlphaFoldDB" id="A0A6A2YSH3"/>